<dbReference type="SMART" id="SM00387">
    <property type="entry name" value="HATPase_c"/>
    <property type="match status" value="1"/>
</dbReference>
<keyword evidence="10" id="KW-0472">Membrane</keyword>
<dbReference type="SUPFAM" id="SSF47384">
    <property type="entry name" value="Homodimeric domain of signal transducing histidine kinase"/>
    <property type="match status" value="1"/>
</dbReference>
<comment type="catalytic activity">
    <reaction evidence="1">
        <text>ATP + protein L-histidine = ADP + protein N-phospho-L-histidine.</text>
        <dbReference type="EC" id="2.7.13.3"/>
    </reaction>
</comment>
<dbReference type="GO" id="GO:0000155">
    <property type="term" value="F:phosphorelay sensor kinase activity"/>
    <property type="evidence" value="ECO:0007669"/>
    <property type="project" value="InterPro"/>
</dbReference>
<evidence type="ECO:0000313" key="13">
    <source>
        <dbReference type="EMBL" id="RFA34445.1"/>
    </source>
</evidence>
<evidence type="ECO:0000259" key="11">
    <source>
        <dbReference type="PROSITE" id="PS50109"/>
    </source>
</evidence>
<dbReference type="RefSeq" id="WP_116303046.1">
    <property type="nucleotide sequence ID" value="NZ_NFZV01000016.1"/>
</dbReference>
<dbReference type="SMART" id="SM00304">
    <property type="entry name" value="HAMP"/>
    <property type="match status" value="1"/>
</dbReference>
<keyword evidence="6" id="KW-0808">Transferase</keyword>
<feature type="domain" description="HAMP" evidence="12">
    <location>
        <begin position="196"/>
        <end position="244"/>
    </location>
</feature>
<dbReference type="CDD" id="cd06225">
    <property type="entry name" value="HAMP"/>
    <property type="match status" value="1"/>
</dbReference>
<dbReference type="EMBL" id="NFZW01000016">
    <property type="protein sequence ID" value="RFA34445.1"/>
    <property type="molecule type" value="Genomic_DNA"/>
</dbReference>
<evidence type="ECO:0000256" key="2">
    <source>
        <dbReference type="ARBA" id="ARBA00004651"/>
    </source>
</evidence>
<dbReference type="InterPro" id="IPR036097">
    <property type="entry name" value="HisK_dim/P_sf"/>
</dbReference>
<feature type="transmembrane region" description="Helical" evidence="10">
    <location>
        <begin position="172"/>
        <end position="195"/>
    </location>
</feature>
<dbReference type="InterPro" id="IPR050980">
    <property type="entry name" value="2C_sensor_his_kinase"/>
</dbReference>
<dbReference type="SUPFAM" id="SSF158472">
    <property type="entry name" value="HAMP domain-like"/>
    <property type="match status" value="1"/>
</dbReference>
<keyword evidence="8" id="KW-0418">Kinase</keyword>
<comment type="subcellular location">
    <subcellularLocation>
        <location evidence="2">Cell membrane</location>
        <topology evidence="2">Multi-pass membrane protein</topology>
    </subcellularLocation>
</comment>
<gene>
    <name evidence="13" type="ORF">CAL65_15595</name>
</gene>
<keyword evidence="4" id="KW-1003">Cell membrane</keyword>
<dbReference type="InterPro" id="IPR003661">
    <property type="entry name" value="HisK_dim/P_dom"/>
</dbReference>
<evidence type="ECO:0000313" key="14">
    <source>
        <dbReference type="Proteomes" id="UP000256763"/>
    </source>
</evidence>
<reference evidence="14" key="1">
    <citation type="submission" date="2017-05" db="EMBL/GenBank/DDBJ databases">
        <authorList>
            <person name="Sharma S."/>
            <person name="Sidhu C."/>
            <person name="Pinnaka A.K."/>
        </authorList>
    </citation>
    <scope>NUCLEOTIDE SEQUENCE [LARGE SCALE GENOMIC DNA]</scope>
    <source>
        <strain evidence="14">AK93</strain>
    </source>
</reference>
<name>A0A3E0WR38_9GAMM</name>
<keyword evidence="9" id="KW-0067">ATP-binding</keyword>
<evidence type="ECO:0000256" key="1">
    <source>
        <dbReference type="ARBA" id="ARBA00000085"/>
    </source>
</evidence>
<evidence type="ECO:0000256" key="6">
    <source>
        <dbReference type="ARBA" id="ARBA00022679"/>
    </source>
</evidence>
<feature type="domain" description="Histidine kinase" evidence="11">
    <location>
        <begin position="252"/>
        <end position="463"/>
    </location>
</feature>
<keyword evidence="7" id="KW-0547">Nucleotide-binding</keyword>
<proteinExistence type="predicted"/>
<dbReference type="InterPro" id="IPR003594">
    <property type="entry name" value="HATPase_dom"/>
</dbReference>
<accession>A0A3E0WR38</accession>
<dbReference type="PROSITE" id="PS50885">
    <property type="entry name" value="HAMP"/>
    <property type="match status" value="1"/>
</dbReference>
<keyword evidence="14" id="KW-1185">Reference proteome</keyword>
<dbReference type="PROSITE" id="PS50109">
    <property type="entry name" value="HIS_KIN"/>
    <property type="match status" value="1"/>
</dbReference>
<dbReference type="PANTHER" id="PTHR44936:SF10">
    <property type="entry name" value="SENSOR PROTEIN RSTB"/>
    <property type="match status" value="1"/>
</dbReference>
<evidence type="ECO:0000256" key="5">
    <source>
        <dbReference type="ARBA" id="ARBA00022553"/>
    </source>
</evidence>
<dbReference type="PRINTS" id="PR00344">
    <property type="entry name" value="BCTRLSENSOR"/>
</dbReference>
<dbReference type="SMART" id="SM00388">
    <property type="entry name" value="HisKA"/>
    <property type="match status" value="1"/>
</dbReference>
<feature type="transmembrane region" description="Helical" evidence="10">
    <location>
        <begin position="20"/>
        <end position="41"/>
    </location>
</feature>
<dbReference type="InterPro" id="IPR005467">
    <property type="entry name" value="His_kinase_dom"/>
</dbReference>
<evidence type="ECO:0000256" key="4">
    <source>
        <dbReference type="ARBA" id="ARBA00022475"/>
    </source>
</evidence>
<keyword evidence="10" id="KW-1133">Transmembrane helix</keyword>
<dbReference type="GO" id="GO:0005524">
    <property type="term" value="F:ATP binding"/>
    <property type="evidence" value="ECO:0007669"/>
    <property type="project" value="UniProtKB-KW"/>
</dbReference>
<dbReference type="GO" id="GO:0005886">
    <property type="term" value="C:plasma membrane"/>
    <property type="evidence" value="ECO:0007669"/>
    <property type="project" value="UniProtKB-SubCell"/>
</dbReference>
<protein>
    <recommendedName>
        <fullName evidence="3">histidine kinase</fullName>
        <ecNumber evidence="3">2.7.13.3</ecNumber>
    </recommendedName>
</protein>
<organism evidence="13 14">
    <name type="scientific">Alkalilimnicola ehrlichii</name>
    <dbReference type="NCBI Taxonomy" id="351052"/>
    <lineage>
        <taxon>Bacteria</taxon>
        <taxon>Pseudomonadati</taxon>
        <taxon>Pseudomonadota</taxon>
        <taxon>Gammaproteobacteria</taxon>
        <taxon>Chromatiales</taxon>
        <taxon>Ectothiorhodospiraceae</taxon>
        <taxon>Alkalilimnicola</taxon>
    </lineage>
</organism>
<dbReference type="Pfam" id="PF02518">
    <property type="entry name" value="HATPase_c"/>
    <property type="match status" value="1"/>
</dbReference>
<dbReference type="PANTHER" id="PTHR44936">
    <property type="entry name" value="SENSOR PROTEIN CREC"/>
    <property type="match status" value="1"/>
</dbReference>
<keyword evidence="5" id="KW-0597">Phosphoprotein</keyword>
<evidence type="ECO:0000256" key="9">
    <source>
        <dbReference type="ARBA" id="ARBA00022840"/>
    </source>
</evidence>
<dbReference type="OrthoDB" id="9809567at2"/>
<sequence length="464" mass="51763">MNVNTLSLKRLRNPFRSLFVQFYLGAVLATVVASILIVAIYHRLDNAGYKIASAETTTAWVDEYHRITTGWHLLLIEALTEHPPADWPDQVSRLQRQFPFAVDLRTRDQLQSMNLPPFVFERLATGKHAAWSRSAVPLNGGEIIELFSPLPDSDLVVVQRLEVELPGDTLTMVWQIAIILLVFGLVIFALTYPLYRHVRRLAAAAAAFGAGDLQARANVPNVRPIGHLANSFNTMAERIQRMTQERQATLQAISHELRTPIARLHFALEMAQQTDNAADLPRQLGDMSGDLEELDQLVDELLAYSRLHRDAPPLEMERFDLTAVVDELVRQVAPLAPSIDLRLQSRRPVICIGSPRHIRRAVSNIIRNAQRYAHTAVEIRLAVAPEHFTVTVDDDGCGIPATDRERVFEAFARLDSSRNRSTGGYGLGLAIVQRVMHAHGGEAVVNDSPLGGARLILSWPQPRS</sequence>
<dbReference type="InterPro" id="IPR036890">
    <property type="entry name" value="HATPase_C_sf"/>
</dbReference>
<dbReference type="CDD" id="cd00082">
    <property type="entry name" value="HisKA"/>
    <property type="match status" value="1"/>
</dbReference>
<dbReference type="Pfam" id="PF00672">
    <property type="entry name" value="HAMP"/>
    <property type="match status" value="1"/>
</dbReference>
<dbReference type="Gene3D" id="1.10.8.500">
    <property type="entry name" value="HAMP domain in histidine kinase"/>
    <property type="match status" value="1"/>
</dbReference>
<evidence type="ECO:0000256" key="10">
    <source>
        <dbReference type="SAM" id="Phobius"/>
    </source>
</evidence>
<evidence type="ECO:0000256" key="8">
    <source>
        <dbReference type="ARBA" id="ARBA00022777"/>
    </source>
</evidence>
<dbReference type="Proteomes" id="UP000256763">
    <property type="component" value="Unassembled WGS sequence"/>
</dbReference>
<dbReference type="SUPFAM" id="SSF55874">
    <property type="entry name" value="ATPase domain of HSP90 chaperone/DNA topoisomerase II/histidine kinase"/>
    <property type="match status" value="1"/>
</dbReference>
<dbReference type="Gene3D" id="1.10.287.130">
    <property type="match status" value="1"/>
</dbReference>
<evidence type="ECO:0000256" key="7">
    <source>
        <dbReference type="ARBA" id="ARBA00022741"/>
    </source>
</evidence>
<keyword evidence="10" id="KW-0812">Transmembrane</keyword>
<evidence type="ECO:0000259" key="12">
    <source>
        <dbReference type="PROSITE" id="PS50885"/>
    </source>
</evidence>
<dbReference type="InterPro" id="IPR004358">
    <property type="entry name" value="Sig_transdc_His_kin-like_C"/>
</dbReference>
<dbReference type="Gene3D" id="3.30.565.10">
    <property type="entry name" value="Histidine kinase-like ATPase, C-terminal domain"/>
    <property type="match status" value="1"/>
</dbReference>
<dbReference type="AlphaFoldDB" id="A0A3E0WR38"/>
<dbReference type="InterPro" id="IPR003660">
    <property type="entry name" value="HAMP_dom"/>
</dbReference>
<comment type="caution">
    <text evidence="13">The sequence shown here is derived from an EMBL/GenBank/DDBJ whole genome shotgun (WGS) entry which is preliminary data.</text>
</comment>
<evidence type="ECO:0000256" key="3">
    <source>
        <dbReference type="ARBA" id="ARBA00012438"/>
    </source>
</evidence>
<dbReference type="EC" id="2.7.13.3" evidence="3"/>
<dbReference type="Pfam" id="PF00512">
    <property type="entry name" value="HisKA"/>
    <property type="match status" value="1"/>
</dbReference>